<dbReference type="AlphaFoldDB" id="A0A9D0Z7D9"/>
<reference evidence="4" key="1">
    <citation type="submission" date="2020-10" db="EMBL/GenBank/DDBJ databases">
        <authorList>
            <person name="Gilroy R."/>
        </authorList>
    </citation>
    <scope>NUCLEOTIDE SEQUENCE</scope>
    <source>
        <strain evidence="4">ChiSjej2B20-13462</strain>
    </source>
</reference>
<name>A0A9D0Z7D9_9FIRM</name>
<dbReference type="GO" id="GO:0003677">
    <property type="term" value="F:DNA binding"/>
    <property type="evidence" value="ECO:0007669"/>
    <property type="project" value="InterPro"/>
</dbReference>
<dbReference type="InterPro" id="IPR038109">
    <property type="entry name" value="DNA_bind_recomb_sf"/>
</dbReference>
<dbReference type="Gene3D" id="3.40.50.1390">
    <property type="entry name" value="Resolvase, N-terminal catalytic domain"/>
    <property type="match status" value="1"/>
</dbReference>
<evidence type="ECO:0000259" key="2">
    <source>
        <dbReference type="PROSITE" id="PS51736"/>
    </source>
</evidence>
<evidence type="ECO:0000313" key="4">
    <source>
        <dbReference type="EMBL" id="HIQ70512.1"/>
    </source>
</evidence>
<feature type="domain" description="Recombinase" evidence="3">
    <location>
        <begin position="158"/>
        <end position="284"/>
    </location>
</feature>
<dbReference type="InterPro" id="IPR036162">
    <property type="entry name" value="Resolvase-like_N_sf"/>
</dbReference>
<evidence type="ECO:0000259" key="3">
    <source>
        <dbReference type="PROSITE" id="PS51737"/>
    </source>
</evidence>
<gene>
    <name evidence="4" type="ORF">IAA67_09310</name>
</gene>
<reference evidence="4" key="2">
    <citation type="journal article" date="2021" name="PeerJ">
        <title>Extensive microbial diversity within the chicken gut microbiome revealed by metagenomics and culture.</title>
        <authorList>
            <person name="Gilroy R."/>
            <person name="Ravi A."/>
            <person name="Getino M."/>
            <person name="Pursley I."/>
            <person name="Horton D.L."/>
            <person name="Alikhan N.F."/>
            <person name="Baker D."/>
            <person name="Gharbi K."/>
            <person name="Hall N."/>
            <person name="Watson M."/>
            <person name="Adriaenssens E.M."/>
            <person name="Foster-Nyarko E."/>
            <person name="Jarju S."/>
            <person name="Secka A."/>
            <person name="Antonio M."/>
            <person name="Oren A."/>
            <person name="Chaudhuri R.R."/>
            <person name="La Ragione R."/>
            <person name="Hildebrand F."/>
            <person name="Pallen M.J."/>
        </authorList>
    </citation>
    <scope>NUCLEOTIDE SEQUENCE</scope>
    <source>
        <strain evidence="4">ChiSjej2B20-13462</strain>
    </source>
</reference>
<organism evidence="4 5">
    <name type="scientific">Candidatus Avoscillospira stercorigallinarum</name>
    <dbReference type="NCBI Taxonomy" id="2840708"/>
    <lineage>
        <taxon>Bacteria</taxon>
        <taxon>Bacillati</taxon>
        <taxon>Bacillota</taxon>
        <taxon>Clostridia</taxon>
        <taxon>Eubacteriales</taxon>
        <taxon>Oscillospiraceae</taxon>
        <taxon>Oscillospiraceae incertae sedis</taxon>
        <taxon>Candidatus Avoscillospira</taxon>
    </lineage>
</organism>
<dbReference type="Pfam" id="PF00239">
    <property type="entry name" value="Resolvase"/>
    <property type="match status" value="1"/>
</dbReference>
<dbReference type="InterPro" id="IPR025827">
    <property type="entry name" value="Zn_ribbon_recom_dom"/>
</dbReference>
<evidence type="ECO:0000256" key="1">
    <source>
        <dbReference type="SAM" id="Coils"/>
    </source>
</evidence>
<dbReference type="PANTHER" id="PTHR30461:SF23">
    <property type="entry name" value="DNA RECOMBINASE-RELATED"/>
    <property type="match status" value="1"/>
</dbReference>
<evidence type="ECO:0000313" key="5">
    <source>
        <dbReference type="Proteomes" id="UP000886874"/>
    </source>
</evidence>
<dbReference type="CDD" id="cd00338">
    <property type="entry name" value="Ser_Recombinase"/>
    <property type="match status" value="1"/>
</dbReference>
<feature type="domain" description="Resolvase/invertase-type recombinase catalytic" evidence="2">
    <location>
        <begin position="3"/>
        <end position="151"/>
    </location>
</feature>
<dbReference type="Pfam" id="PF07508">
    <property type="entry name" value="Recombinase"/>
    <property type="match status" value="1"/>
</dbReference>
<dbReference type="GO" id="GO:0000150">
    <property type="term" value="F:DNA strand exchange activity"/>
    <property type="evidence" value="ECO:0007669"/>
    <property type="project" value="InterPro"/>
</dbReference>
<sequence>MIYVAAYCRVSTEKDDQANSFAAQQQYFRTYIEGNPDWALYAIYADEGISGTSTRKRVQFHRMMEDALQGKFQLILTKEVSRFSRNIVDTLSYTRELKRIGVAVEFVTDHINTMDGDGELRLSIMATMAQDESRKTSRRVVWGQTRRMEQGVVFGRSLLGYEVKDGSLTIEPEGAELVRLIFQKYAVEQMSAAALARFLTRAGYRTYRGGSQWKAAAILKILHNEKYVGDLVQKKTYTPDYLTHEKRRNSGQVPQIRIENHHTPIISREVWNLAQARMQQNNKHGSGGGGHSNRYVFSGKIKCGQCGASFVGRVKTLRDGSRVRRWSCGTAVRAGSAGCGIGRLVRDDDAMQMLHTAVRNLRLDVQGVIGNVAALALDAILEGETGAADAPERLAYELERLGQKRGAALDRYMAGDITREDMLALKQRYEAQAEALELRLRQAEARQQQGYTARQRKEALWAELAAILDGRTESEVFSKTLLHSLTVFPGRRLELRLNNLPQVFHFSG</sequence>
<dbReference type="Gene3D" id="3.90.1750.20">
    <property type="entry name" value="Putative Large Serine Recombinase, Chain B, Domain 2"/>
    <property type="match status" value="1"/>
</dbReference>
<keyword evidence="1" id="KW-0175">Coiled coil</keyword>
<dbReference type="PANTHER" id="PTHR30461">
    <property type="entry name" value="DNA-INVERTASE FROM LAMBDOID PROPHAGE"/>
    <property type="match status" value="1"/>
</dbReference>
<dbReference type="SMART" id="SM00857">
    <property type="entry name" value="Resolvase"/>
    <property type="match status" value="1"/>
</dbReference>
<feature type="coiled-coil region" evidence="1">
    <location>
        <begin position="419"/>
        <end position="446"/>
    </location>
</feature>
<proteinExistence type="predicted"/>
<dbReference type="InterPro" id="IPR006119">
    <property type="entry name" value="Resolv_N"/>
</dbReference>
<protein>
    <submittedName>
        <fullName evidence="4">Recombinase family protein</fullName>
    </submittedName>
</protein>
<dbReference type="PROSITE" id="PS51736">
    <property type="entry name" value="RECOMBINASES_3"/>
    <property type="match status" value="1"/>
</dbReference>
<dbReference type="PROSITE" id="PS51737">
    <property type="entry name" value="RECOMBINASE_DNA_BIND"/>
    <property type="match status" value="1"/>
</dbReference>
<comment type="caution">
    <text evidence="4">The sequence shown here is derived from an EMBL/GenBank/DDBJ whole genome shotgun (WGS) entry which is preliminary data.</text>
</comment>
<dbReference type="Proteomes" id="UP000886874">
    <property type="component" value="Unassembled WGS sequence"/>
</dbReference>
<dbReference type="InterPro" id="IPR011109">
    <property type="entry name" value="DNA_bind_recombinase_dom"/>
</dbReference>
<dbReference type="SUPFAM" id="SSF53041">
    <property type="entry name" value="Resolvase-like"/>
    <property type="match status" value="1"/>
</dbReference>
<dbReference type="InterPro" id="IPR050639">
    <property type="entry name" value="SSR_resolvase"/>
</dbReference>
<dbReference type="Pfam" id="PF13408">
    <property type="entry name" value="Zn_ribbon_recom"/>
    <property type="match status" value="1"/>
</dbReference>
<dbReference type="EMBL" id="DVFN01000135">
    <property type="protein sequence ID" value="HIQ70512.1"/>
    <property type="molecule type" value="Genomic_DNA"/>
</dbReference>
<accession>A0A9D0Z7D9</accession>